<feature type="transmembrane region" description="Helical" evidence="15">
    <location>
        <begin position="36"/>
        <end position="53"/>
    </location>
</feature>
<accession>A0ABV2A8R3</accession>
<keyword evidence="5 16" id="KW-0808">Transferase</keyword>
<keyword evidence="8 16" id="KW-0418">Kinase</keyword>
<keyword evidence="13" id="KW-0594">Phospholipid biosynthesis</keyword>
<protein>
    <submittedName>
        <fullName evidence="16">Diacylglycerol kinase</fullName>
        <ecNumber evidence="16">2.7.1.107</ecNumber>
    </submittedName>
</protein>
<evidence type="ECO:0000256" key="7">
    <source>
        <dbReference type="ARBA" id="ARBA00022741"/>
    </source>
</evidence>
<sequence length="136" mass="14742">MRNKFLGTGEPGYRPLRKLAVILSGLRYAVLHDFSVLYKVVLSAAMLIVALGLRDWVDAALIMLATGLVVSAELFNTAIEALCDFVEARHNDKIGIIKDIAAAATGMVILAWWIVLAVEVVRLWPRLAALLSGASP</sequence>
<dbReference type="Proteomes" id="UP001465331">
    <property type="component" value="Unassembled WGS sequence"/>
</dbReference>
<dbReference type="InterPro" id="IPR036945">
    <property type="entry name" value="DAGK_sf"/>
</dbReference>
<evidence type="ECO:0000256" key="2">
    <source>
        <dbReference type="ARBA" id="ARBA00005967"/>
    </source>
</evidence>
<dbReference type="Pfam" id="PF01219">
    <property type="entry name" value="DAGK_prokar"/>
    <property type="match status" value="1"/>
</dbReference>
<feature type="transmembrane region" description="Helical" evidence="15">
    <location>
        <begin position="59"/>
        <end position="79"/>
    </location>
</feature>
<dbReference type="PANTHER" id="PTHR34299">
    <property type="entry name" value="DIACYLGLYCEROL KINASE"/>
    <property type="match status" value="1"/>
</dbReference>
<evidence type="ECO:0000313" key="17">
    <source>
        <dbReference type="Proteomes" id="UP001465331"/>
    </source>
</evidence>
<keyword evidence="17" id="KW-1185">Reference proteome</keyword>
<feature type="transmembrane region" description="Helical" evidence="15">
    <location>
        <begin position="100"/>
        <end position="124"/>
    </location>
</feature>
<keyword evidence="6 15" id="KW-0812">Transmembrane</keyword>
<comment type="caution">
    <text evidence="16">The sequence shown here is derived from an EMBL/GenBank/DDBJ whole genome shotgun (WGS) entry which is preliminary data.</text>
</comment>
<gene>
    <name evidence="16" type="ORF">ABSH63_06440</name>
</gene>
<evidence type="ECO:0000313" key="16">
    <source>
        <dbReference type="EMBL" id="MES0873642.1"/>
    </source>
</evidence>
<keyword evidence="14" id="KW-1208">Phospholipid metabolism</keyword>
<dbReference type="EMBL" id="JBEPIJ010000005">
    <property type="protein sequence ID" value="MES0873642.1"/>
    <property type="molecule type" value="Genomic_DNA"/>
</dbReference>
<dbReference type="GO" id="GO:0004143">
    <property type="term" value="F:ATP-dependent diacylglycerol kinase activity"/>
    <property type="evidence" value="ECO:0007669"/>
    <property type="project" value="UniProtKB-EC"/>
</dbReference>
<keyword evidence="11" id="KW-0443">Lipid metabolism</keyword>
<evidence type="ECO:0000256" key="13">
    <source>
        <dbReference type="ARBA" id="ARBA00023209"/>
    </source>
</evidence>
<evidence type="ECO:0000256" key="4">
    <source>
        <dbReference type="ARBA" id="ARBA00022516"/>
    </source>
</evidence>
<dbReference type="Gene3D" id="1.10.287.3610">
    <property type="match status" value="1"/>
</dbReference>
<evidence type="ECO:0000256" key="14">
    <source>
        <dbReference type="ARBA" id="ARBA00023264"/>
    </source>
</evidence>
<dbReference type="CDD" id="cd14263">
    <property type="entry name" value="DAGK_IM_like"/>
    <property type="match status" value="1"/>
</dbReference>
<comment type="subcellular location">
    <subcellularLocation>
        <location evidence="1">Cell membrane</location>
        <topology evidence="1">Multi-pass membrane protein</topology>
    </subcellularLocation>
</comment>
<keyword evidence="4" id="KW-0444">Lipid biosynthesis</keyword>
<evidence type="ECO:0000256" key="1">
    <source>
        <dbReference type="ARBA" id="ARBA00004651"/>
    </source>
</evidence>
<evidence type="ECO:0000256" key="11">
    <source>
        <dbReference type="ARBA" id="ARBA00023098"/>
    </source>
</evidence>
<keyword evidence="10 15" id="KW-1133">Transmembrane helix</keyword>
<organism evidence="16 17">
    <name type="scientific">Sinimarinibacterium thermocellulolyticum</name>
    <dbReference type="NCBI Taxonomy" id="3170016"/>
    <lineage>
        <taxon>Bacteria</taxon>
        <taxon>Pseudomonadati</taxon>
        <taxon>Pseudomonadota</taxon>
        <taxon>Gammaproteobacteria</taxon>
        <taxon>Nevskiales</taxon>
        <taxon>Nevskiaceae</taxon>
        <taxon>Sinimarinibacterium</taxon>
    </lineage>
</organism>
<keyword evidence="7" id="KW-0547">Nucleotide-binding</keyword>
<evidence type="ECO:0000256" key="5">
    <source>
        <dbReference type="ARBA" id="ARBA00022679"/>
    </source>
</evidence>
<evidence type="ECO:0000256" key="9">
    <source>
        <dbReference type="ARBA" id="ARBA00022840"/>
    </source>
</evidence>
<keyword evidence="9" id="KW-0067">ATP-binding</keyword>
<evidence type="ECO:0000256" key="10">
    <source>
        <dbReference type="ARBA" id="ARBA00022989"/>
    </source>
</evidence>
<keyword evidence="12 15" id="KW-0472">Membrane</keyword>
<evidence type="ECO:0000256" key="8">
    <source>
        <dbReference type="ARBA" id="ARBA00022777"/>
    </source>
</evidence>
<dbReference type="InterPro" id="IPR000829">
    <property type="entry name" value="DAGK"/>
</dbReference>
<comment type="similarity">
    <text evidence="2">Belongs to the bacterial diacylglycerol kinase family.</text>
</comment>
<dbReference type="EC" id="2.7.1.107" evidence="16"/>
<evidence type="ECO:0000256" key="6">
    <source>
        <dbReference type="ARBA" id="ARBA00022692"/>
    </source>
</evidence>
<name>A0ABV2A8R3_9GAMM</name>
<evidence type="ECO:0000256" key="3">
    <source>
        <dbReference type="ARBA" id="ARBA00022475"/>
    </source>
</evidence>
<dbReference type="PANTHER" id="PTHR34299:SF1">
    <property type="entry name" value="DIACYLGLYCEROL KINASE"/>
    <property type="match status" value="1"/>
</dbReference>
<evidence type="ECO:0000256" key="12">
    <source>
        <dbReference type="ARBA" id="ARBA00023136"/>
    </source>
</evidence>
<reference evidence="16 17" key="1">
    <citation type="submission" date="2024-06" db="EMBL/GenBank/DDBJ databases">
        <authorList>
            <person name="Li Z."/>
            <person name="Jiang Y."/>
        </authorList>
    </citation>
    <scope>NUCLEOTIDE SEQUENCE [LARGE SCALE GENOMIC DNA]</scope>
    <source>
        <strain evidence="16 17">HSW-8</strain>
    </source>
</reference>
<dbReference type="RefSeq" id="WP_352888429.1">
    <property type="nucleotide sequence ID" value="NZ_JBEPIJ010000005.1"/>
</dbReference>
<keyword evidence="3" id="KW-1003">Cell membrane</keyword>
<proteinExistence type="inferred from homology"/>
<evidence type="ECO:0000256" key="15">
    <source>
        <dbReference type="SAM" id="Phobius"/>
    </source>
</evidence>